<protein>
    <recommendedName>
        <fullName evidence="3">B box-type domain-containing protein</fullName>
    </recommendedName>
</protein>
<evidence type="ECO:0000313" key="4">
    <source>
        <dbReference type="EMBL" id="OQR80636.1"/>
    </source>
</evidence>
<dbReference type="AlphaFoldDB" id="A0A1V9Y4J9"/>
<keyword evidence="5" id="KW-1185">Reference proteome</keyword>
<organism evidence="4 5">
    <name type="scientific">Thraustotheca clavata</name>
    <dbReference type="NCBI Taxonomy" id="74557"/>
    <lineage>
        <taxon>Eukaryota</taxon>
        <taxon>Sar</taxon>
        <taxon>Stramenopiles</taxon>
        <taxon>Oomycota</taxon>
        <taxon>Saprolegniomycetes</taxon>
        <taxon>Saprolegniales</taxon>
        <taxon>Achlyaceae</taxon>
        <taxon>Thraustotheca</taxon>
    </lineage>
</organism>
<sequence length="672" mass="75577">MLPPFEAEMPQVAIETTSNEGRKLAPKVECAQESPQKCLDLLAPQNKTVECKTPDVEIEPVLPHYDAATNDHSENIMHQEYSNTSQLSNQENCSGNAFDEPNLPYSELQLKPSLSSITLPPSDAPTSNSKVIRATKPEESVKDSAPQQEQPMIESATNSNLIREEPKTIASIAPTLKEADNVKPDIHLEWKKMFELRYEEEIPVKKRVAQVTVPRKGVTKPQPVKVQKKHIEGHVERMRKAHEIAIARELQEHQREKNILQPKKKSIQSPNMHSKTPKAVKKASPTKSQSYAQPTKSRLQKAFQAQEPSKEPTVVDHVKETKKSFMKNALEEALQGMTNTMHNNVTSESSNNACQNVKAMWLLESELNGVVDAFLSSTAEESKLIDDAPDTQSPEEMIAQKSFNCHLCMVEMAAHWCCDCTTALCATCLADVGCQLEHHQVERIMPHNQSAIVLNKETESDIAINPKANIKATFFREKTWIRLPLQFCSELSSALASTKMQRASPKILKQFCLVLRKQIELSPTSKTVSAFLDRSRVSDWSADQLRCFLDVVHVTSTILFKHHIDGPAFLKLPPAALHDTFLIHGSFQLHRCLFYRSLLVEMESYRTHNNLPNNLCTSTTTKKPKQKMQNISKPKLKQATKVSNSITTQPLPTQKEKHEVKNHIKAKPVAIT</sequence>
<keyword evidence="1" id="KW-0479">Metal-binding</keyword>
<feature type="region of interest" description="Disordered" evidence="2">
    <location>
        <begin position="82"/>
        <end position="155"/>
    </location>
</feature>
<feature type="region of interest" description="Disordered" evidence="2">
    <location>
        <begin position="259"/>
        <end position="315"/>
    </location>
</feature>
<dbReference type="InterPro" id="IPR000315">
    <property type="entry name" value="Znf_B-box"/>
</dbReference>
<dbReference type="GO" id="GO:0008270">
    <property type="term" value="F:zinc ion binding"/>
    <property type="evidence" value="ECO:0007669"/>
    <property type="project" value="UniProtKB-KW"/>
</dbReference>
<feature type="compositionally biased region" description="Polar residues" evidence="2">
    <location>
        <begin position="616"/>
        <end position="632"/>
    </location>
</feature>
<comment type="caution">
    <text evidence="4">The sequence shown here is derived from an EMBL/GenBank/DDBJ whole genome shotgun (WGS) entry which is preliminary data.</text>
</comment>
<name>A0A1V9Y4J9_9STRA</name>
<keyword evidence="1" id="KW-0863">Zinc-finger</keyword>
<dbReference type="STRING" id="74557.A0A1V9Y4J9"/>
<feature type="compositionally biased region" description="Polar residues" evidence="2">
    <location>
        <begin position="285"/>
        <end position="297"/>
    </location>
</feature>
<gene>
    <name evidence="4" type="ORF">THRCLA_11965</name>
</gene>
<feature type="compositionally biased region" description="Polar residues" evidence="2">
    <location>
        <begin position="112"/>
        <end position="130"/>
    </location>
</feature>
<feature type="domain" description="B box-type" evidence="3">
    <location>
        <begin position="400"/>
        <end position="452"/>
    </location>
</feature>
<dbReference type="Proteomes" id="UP000243217">
    <property type="component" value="Unassembled WGS sequence"/>
</dbReference>
<proteinExistence type="predicted"/>
<evidence type="ECO:0000313" key="5">
    <source>
        <dbReference type="Proteomes" id="UP000243217"/>
    </source>
</evidence>
<dbReference type="PROSITE" id="PS50119">
    <property type="entry name" value="ZF_BBOX"/>
    <property type="match status" value="1"/>
</dbReference>
<reference evidence="4 5" key="1">
    <citation type="journal article" date="2014" name="Genome Biol. Evol.">
        <title>The secreted proteins of Achlya hypogyna and Thraustotheca clavata identify the ancestral oomycete secretome and reveal gene acquisitions by horizontal gene transfer.</title>
        <authorList>
            <person name="Misner I."/>
            <person name="Blouin N."/>
            <person name="Leonard G."/>
            <person name="Richards T.A."/>
            <person name="Lane C.E."/>
        </authorList>
    </citation>
    <scope>NUCLEOTIDE SEQUENCE [LARGE SCALE GENOMIC DNA]</scope>
    <source>
        <strain evidence="4 5">ATCC 34112</strain>
    </source>
</reference>
<feature type="non-terminal residue" evidence="4">
    <location>
        <position position="672"/>
    </location>
</feature>
<evidence type="ECO:0000259" key="3">
    <source>
        <dbReference type="PROSITE" id="PS50119"/>
    </source>
</evidence>
<dbReference type="OrthoDB" id="73101at2759"/>
<evidence type="ECO:0000256" key="2">
    <source>
        <dbReference type="SAM" id="MobiDB-lite"/>
    </source>
</evidence>
<feature type="compositionally biased region" description="Polar residues" evidence="2">
    <location>
        <begin position="145"/>
        <end position="155"/>
    </location>
</feature>
<accession>A0A1V9Y4J9</accession>
<dbReference type="CDD" id="cd19757">
    <property type="entry name" value="Bbox1"/>
    <property type="match status" value="1"/>
</dbReference>
<dbReference type="EMBL" id="JNBS01005160">
    <property type="protein sequence ID" value="OQR80636.1"/>
    <property type="molecule type" value="Genomic_DNA"/>
</dbReference>
<keyword evidence="1" id="KW-0862">Zinc</keyword>
<evidence type="ECO:0000256" key="1">
    <source>
        <dbReference type="PROSITE-ProRule" id="PRU00024"/>
    </source>
</evidence>
<feature type="region of interest" description="Disordered" evidence="2">
    <location>
        <begin position="616"/>
        <end position="644"/>
    </location>
</feature>
<feature type="compositionally biased region" description="Polar residues" evidence="2">
    <location>
        <begin position="82"/>
        <end position="95"/>
    </location>
</feature>